<keyword evidence="1 2" id="KW-0732">Signal</keyword>
<dbReference type="InterPro" id="IPR036709">
    <property type="entry name" value="Autotransporte_beta_dom_sf"/>
</dbReference>
<protein>
    <recommendedName>
        <fullName evidence="3">Outer membrane protein beta-barrel domain-containing protein</fullName>
    </recommendedName>
</protein>
<evidence type="ECO:0000256" key="1">
    <source>
        <dbReference type="ARBA" id="ARBA00022729"/>
    </source>
</evidence>
<evidence type="ECO:0000259" key="3">
    <source>
        <dbReference type="Pfam" id="PF13505"/>
    </source>
</evidence>
<reference evidence="4 5" key="1">
    <citation type="submission" date="2014-09" db="EMBL/GenBank/DDBJ databases">
        <title>Vibrio maritimus JCM 19235. (C45) whole genome shotgun sequence.</title>
        <authorList>
            <person name="Sawabe T."/>
            <person name="Meirelles P."/>
            <person name="Nakanishi M."/>
            <person name="Sayaka M."/>
            <person name="Hattori M."/>
            <person name="Ohkuma M."/>
        </authorList>
    </citation>
    <scope>NUCLEOTIDE SEQUENCE [LARGE SCALE GENOMIC DNA]</scope>
    <source>
        <strain evidence="5">JCM19235</strain>
    </source>
</reference>
<dbReference type="Gene3D" id="2.40.128.130">
    <property type="entry name" value="Autotransporter beta-domain"/>
    <property type="match status" value="1"/>
</dbReference>
<reference evidence="4 5" key="2">
    <citation type="submission" date="2014-09" db="EMBL/GenBank/DDBJ databases">
        <authorList>
            <consortium name="NBRP consortium"/>
            <person name="Sawabe T."/>
            <person name="Meirelles P."/>
            <person name="Nakanishi M."/>
            <person name="Sayaka M."/>
            <person name="Hattori M."/>
            <person name="Ohkuma M."/>
        </authorList>
    </citation>
    <scope>NUCLEOTIDE SEQUENCE [LARGE SCALE GENOMIC DNA]</scope>
    <source>
        <strain evidence="5">JCM19235</strain>
    </source>
</reference>
<name>A0A090S5W1_9VIBR</name>
<accession>A0A090S5W1</accession>
<gene>
    <name evidence="4" type="ORF">JCM19235_1720</name>
</gene>
<dbReference type="Pfam" id="PF13505">
    <property type="entry name" value="OMP_b-brl"/>
    <property type="match status" value="1"/>
</dbReference>
<feature type="domain" description="Outer membrane protein beta-barrel" evidence="3">
    <location>
        <begin position="6"/>
        <end position="210"/>
    </location>
</feature>
<organism evidence="4 5">
    <name type="scientific">Vibrio maritimus</name>
    <dbReference type="NCBI Taxonomy" id="990268"/>
    <lineage>
        <taxon>Bacteria</taxon>
        <taxon>Pseudomonadati</taxon>
        <taxon>Pseudomonadota</taxon>
        <taxon>Gammaproteobacteria</taxon>
        <taxon>Vibrionales</taxon>
        <taxon>Vibrionaceae</taxon>
        <taxon>Vibrio</taxon>
    </lineage>
</organism>
<comment type="caution">
    <text evidence="4">The sequence shown here is derived from an EMBL/GenBank/DDBJ whole genome shotgun (WGS) entry which is preliminary data.</text>
</comment>
<evidence type="ECO:0000313" key="4">
    <source>
        <dbReference type="EMBL" id="GAL21894.1"/>
    </source>
</evidence>
<evidence type="ECO:0000256" key="2">
    <source>
        <dbReference type="SAM" id="SignalP"/>
    </source>
</evidence>
<dbReference type="OrthoDB" id="5871808at2"/>
<dbReference type="Proteomes" id="UP000029228">
    <property type="component" value="Unassembled WGS sequence"/>
</dbReference>
<dbReference type="SUPFAM" id="SSF56925">
    <property type="entry name" value="OMPA-like"/>
    <property type="match status" value="1"/>
</dbReference>
<dbReference type="InterPro" id="IPR027385">
    <property type="entry name" value="Beta-barrel_OMP"/>
</dbReference>
<dbReference type="EMBL" id="BBMR01000010">
    <property type="protein sequence ID" value="GAL21894.1"/>
    <property type="molecule type" value="Genomic_DNA"/>
</dbReference>
<keyword evidence="5" id="KW-1185">Reference proteome</keyword>
<sequence length="210" mass="22529">MMKKVLLATMLVGLTNTAIADDYSGFRLGAGATMGQSTEFGDLKAQPRIEMGYDINRIFSINGYVQDLSGKINGSYIGEPATPRMGEVLPPHTTTQGEANLNGWRAGIEAEVGYAFDLGVVDIKPYAAVGIAQQGGDLKTRIDYTSEYGESPQYNSSTSLNDTAVTGALGVRLNTPVGIYVDTRIERAPFKKHGAFKEQTQGSVSVGFKF</sequence>
<feature type="signal peptide" evidence="2">
    <location>
        <begin position="1"/>
        <end position="20"/>
    </location>
</feature>
<dbReference type="AlphaFoldDB" id="A0A090S5W1"/>
<proteinExistence type="predicted"/>
<dbReference type="InterPro" id="IPR011250">
    <property type="entry name" value="OMP/PagP_B-barrel"/>
</dbReference>
<evidence type="ECO:0000313" key="5">
    <source>
        <dbReference type="Proteomes" id="UP000029228"/>
    </source>
</evidence>
<feature type="chain" id="PRO_5001863013" description="Outer membrane protein beta-barrel domain-containing protein" evidence="2">
    <location>
        <begin position="21"/>
        <end position="210"/>
    </location>
</feature>